<dbReference type="Pfam" id="PF20408">
    <property type="entry name" value="Abhydrolase_11"/>
    <property type="match status" value="1"/>
</dbReference>
<accession>A0ABR9QM29</accession>
<dbReference type="InterPro" id="IPR046879">
    <property type="entry name" value="KANL3/Tex30_Abhydrolase"/>
</dbReference>
<dbReference type="Gene3D" id="3.40.50.1820">
    <property type="entry name" value="alpha/beta hydrolase"/>
    <property type="match status" value="1"/>
</dbReference>
<evidence type="ECO:0000313" key="2">
    <source>
        <dbReference type="EMBL" id="MBE4909558.1"/>
    </source>
</evidence>
<dbReference type="InterPro" id="IPR017018">
    <property type="entry name" value="UCP033634"/>
</dbReference>
<dbReference type="InterPro" id="IPR029058">
    <property type="entry name" value="AB_hydrolase_fold"/>
</dbReference>
<feature type="domain" description="KANL3/Tex30 alpha/beta hydrolase-like" evidence="1">
    <location>
        <begin position="39"/>
        <end position="198"/>
    </location>
</feature>
<dbReference type="EMBL" id="JADCLJ010000022">
    <property type="protein sequence ID" value="MBE4909558.1"/>
    <property type="molecule type" value="Genomic_DNA"/>
</dbReference>
<dbReference type="SUPFAM" id="SSF53474">
    <property type="entry name" value="alpha/beta-Hydrolases"/>
    <property type="match status" value="1"/>
</dbReference>
<proteinExistence type="predicted"/>
<dbReference type="Proteomes" id="UP001516662">
    <property type="component" value="Unassembled WGS sequence"/>
</dbReference>
<sequence>MNPVTITNYEIDGYKQSKISYTMIKQKVESNTLAIILPGIGYNVQRPLLHFTTNLFIQSKYDVLHINYNYLSSEVYKGLSDEEKVECIEQEVKKVIDTVLIEKQYKEYVLVTKSIGTIPISNELLTRNEFIDAKAIWLTPLLHNTLLFERMKQCHHPSLYVIGDQDPCYMKDRFNELAIKNNINCVLIDGADHSLEDPEVLASIDNLKVVFEELQTFLASK</sequence>
<protein>
    <submittedName>
        <fullName evidence="2">Alpha/beta hydrolase</fullName>
    </submittedName>
</protein>
<dbReference type="PIRSF" id="PIRSF033634">
    <property type="entry name" value="UCP033634"/>
    <property type="match status" value="1"/>
</dbReference>
<reference evidence="2 3" key="1">
    <citation type="submission" date="2020-10" db="EMBL/GenBank/DDBJ databases">
        <title>Bacillus sp. HD4P25, an endophyte from a halophyte.</title>
        <authorList>
            <person name="Sun J.-Q."/>
        </authorList>
    </citation>
    <scope>NUCLEOTIDE SEQUENCE [LARGE SCALE GENOMIC DNA]</scope>
    <source>
        <strain evidence="2 3">YIM 93174</strain>
    </source>
</reference>
<organism evidence="2 3">
    <name type="scientific">Litchfieldia luteola</name>
    <dbReference type="NCBI Taxonomy" id="682179"/>
    <lineage>
        <taxon>Bacteria</taxon>
        <taxon>Bacillati</taxon>
        <taxon>Bacillota</taxon>
        <taxon>Bacilli</taxon>
        <taxon>Bacillales</taxon>
        <taxon>Bacillaceae</taxon>
        <taxon>Litchfieldia</taxon>
    </lineage>
</organism>
<evidence type="ECO:0000259" key="1">
    <source>
        <dbReference type="Pfam" id="PF20408"/>
    </source>
</evidence>
<dbReference type="GO" id="GO:0016787">
    <property type="term" value="F:hydrolase activity"/>
    <property type="evidence" value="ECO:0007669"/>
    <property type="project" value="UniProtKB-KW"/>
</dbReference>
<gene>
    <name evidence="2" type="ORF">IMZ08_16015</name>
</gene>
<evidence type="ECO:0000313" key="3">
    <source>
        <dbReference type="Proteomes" id="UP001516662"/>
    </source>
</evidence>
<keyword evidence="2" id="KW-0378">Hydrolase</keyword>
<name>A0ABR9QM29_9BACI</name>
<keyword evidence="3" id="KW-1185">Reference proteome</keyword>
<comment type="caution">
    <text evidence="2">The sequence shown here is derived from an EMBL/GenBank/DDBJ whole genome shotgun (WGS) entry which is preliminary data.</text>
</comment>
<dbReference type="RefSeq" id="WP_209794292.1">
    <property type="nucleotide sequence ID" value="NZ_JAGGKM010000001.1"/>
</dbReference>